<protein>
    <recommendedName>
        <fullName evidence="3">PIN domain-containing protein</fullName>
    </recommendedName>
</protein>
<reference evidence="1 2" key="1">
    <citation type="journal article" date="2019" name="Int. J. Syst. Evol. Microbiol.">
        <title>The Global Catalogue of Microorganisms (GCM) 10K type strain sequencing project: providing services to taxonomists for standard genome sequencing and annotation.</title>
        <authorList>
            <consortium name="The Broad Institute Genomics Platform"/>
            <consortium name="The Broad Institute Genome Sequencing Center for Infectious Disease"/>
            <person name="Wu L."/>
            <person name="Ma J."/>
        </authorList>
    </citation>
    <scope>NUCLEOTIDE SEQUENCE [LARGE SCALE GENOMIC DNA]</scope>
    <source>
        <strain evidence="1 2">JCM 6307</strain>
    </source>
</reference>
<keyword evidence="2" id="KW-1185">Reference proteome</keyword>
<sequence>MLPSRLDPERAARLSALVAEYRPQAVDAAAVVRIQEDLYGRGLNTMDAILVTRELIGAGPGGLGRAQEIVLAHPSRAAEWQAQQELIEELERS</sequence>
<name>A0ABN3KTX4_9ACTN</name>
<dbReference type="RefSeq" id="WP_344381379.1">
    <property type="nucleotide sequence ID" value="NZ_BAAATA010000002.1"/>
</dbReference>
<organism evidence="1 2">
    <name type="scientific">Streptomyces thermolineatus</name>
    <dbReference type="NCBI Taxonomy" id="44033"/>
    <lineage>
        <taxon>Bacteria</taxon>
        <taxon>Bacillati</taxon>
        <taxon>Actinomycetota</taxon>
        <taxon>Actinomycetes</taxon>
        <taxon>Kitasatosporales</taxon>
        <taxon>Streptomycetaceae</taxon>
        <taxon>Streptomyces</taxon>
    </lineage>
</organism>
<dbReference type="Proteomes" id="UP001501358">
    <property type="component" value="Unassembled WGS sequence"/>
</dbReference>
<proteinExistence type="predicted"/>
<evidence type="ECO:0000313" key="2">
    <source>
        <dbReference type="Proteomes" id="UP001501358"/>
    </source>
</evidence>
<comment type="caution">
    <text evidence="1">The sequence shown here is derived from an EMBL/GenBank/DDBJ whole genome shotgun (WGS) entry which is preliminary data.</text>
</comment>
<gene>
    <name evidence="1" type="ORF">GCM10010406_04360</name>
</gene>
<evidence type="ECO:0008006" key="3">
    <source>
        <dbReference type="Google" id="ProtNLM"/>
    </source>
</evidence>
<accession>A0ABN3KTX4</accession>
<evidence type="ECO:0000313" key="1">
    <source>
        <dbReference type="EMBL" id="GAA2471833.1"/>
    </source>
</evidence>
<dbReference type="EMBL" id="BAAATA010000002">
    <property type="protein sequence ID" value="GAA2471833.1"/>
    <property type="molecule type" value="Genomic_DNA"/>
</dbReference>